<dbReference type="Proteomes" id="UP000297318">
    <property type="component" value="Unassembled WGS sequence"/>
</dbReference>
<sequence length="113" mass="12231">MPDPSPDWSFTFTDHPDGTSTSSARPPRELDATDHALVRQLRAEAELLETLHDCTADHGGSTAAPDGSALVAHVDRIVELTRLLQRKGLTVDEVASHADLSLIALGRWLDARP</sequence>
<name>A0A4Z1DY82_9MICO</name>
<accession>A0A4Z1DY82</accession>
<evidence type="ECO:0000313" key="3">
    <source>
        <dbReference type="Proteomes" id="UP000297318"/>
    </source>
</evidence>
<reference evidence="2 3" key="1">
    <citation type="submission" date="2018-11" db="EMBL/GenBank/DDBJ databases">
        <title>Complete genome sequencing of the Actinobacteria Serinibacter sp. K3-2.</title>
        <authorList>
            <person name="Rakitin A.L."/>
            <person name="Beletsky A.V."/>
            <person name="Mardanov A.V."/>
            <person name="Ravin N.V."/>
            <person name="Gromova A.S."/>
            <person name="Filippova S.N."/>
            <person name="Gal'Chenko V.F."/>
        </authorList>
    </citation>
    <scope>NUCLEOTIDE SEQUENCE [LARGE SCALE GENOMIC DNA]</scope>
    <source>
        <strain evidence="2 3">K3-2</strain>
    </source>
</reference>
<evidence type="ECO:0000256" key="1">
    <source>
        <dbReference type="SAM" id="MobiDB-lite"/>
    </source>
</evidence>
<evidence type="ECO:0000313" key="2">
    <source>
        <dbReference type="EMBL" id="TGO04665.1"/>
    </source>
</evidence>
<gene>
    <name evidence="2" type="ORF">SERN_2258</name>
</gene>
<keyword evidence="3" id="KW-1185">Reference proteome</keyword>
<protein>
    <submittedName>
        <fullName evidence="2">Uncharacterized protein</fullName>
    </submittedName>
</protein>
<dbReference type="EMBL" id="RHPJ01000003">
    <property type="protein sequence ID" value="TGO04665.1"/>
    <property type="molecule type" value="Genomic_DNA"/>
</dbReference>
<dbReference type="RefSeq" id="WP_135850231.1">
    <property type="nucleotide sequence ID" value="NZ_RHPJ01000003.1"/>
</dbReference>
<proteinExistence type="predicted"/>
<organism evidence="2 3">
    <name type="scientific">Serinibacter arcticus</name>
    <dbReference type="NCBI Taxonomy" id="1655435"/>
    <lineage>
        <taxon>Bacteria</taxon>
        <taxon>Bacillati</taxon>
        <taxon>Actinomycetota</taxon>
        <taxon>Actinomycetes</taxon>
        <taxon>Micrococcales</taxon>
        <taxon>Beutenbergiaceae</taxon>
        <taxon>Serinibacter</taxon>
    </lineage>
</organism>
<feature type="region of interest" description="Disordered" evidence="1">
    <location>
        <begin position="1"/>
        <end position="30"/>
    </location>
</feature>
<feature type="compositionally biased region" description="Polar residues" evidence="1">
    <location>
        <begin position="8"/>
        <end position="24"/>
    </location>
</feature>
<dbReference type="AlphaFoldDB" id="A0A4Z1DY82"/>
<comment type="caution">
    <text evidence="2">The sequence shown here is derived from an EMBL/GenBank/DDBJ whole genome shotgun (WGS) entry which is preliminary data.</text>
</comment>